<proteinExistence type="predicted"/>
<dbReference type="PANTHER" id="PTHR33986:SF15">
    <property type="entry name" value="MITOCHONDRIAL FISSION PROTEIN ELM1"/>
    <property type="match status" value="1"/>
</dbReference>
<reference evidence="1 2" key="1">
    <citation type="submission" date="2016-06" db="EMBL/GenBank/DDBJ databases">
        <title>Insight into the functional genes involving in sulfur oxidation in Pearl River water.</title>
        <authorList>
            <person name="Luo J."/>
            <person name="Tan X."/>
            <person name="Lin W."/>
        </authorList>
    </citation>
    <scope>NUCLEOTIDE SEQUENCE [LARGE SCALE GENOMIC DNA]</scope>
    <source>
        <strain evidence="1 2">LS2</strain>
    </source>
</reference>
<dbReference type="KEGG" id="haz:A9404_09880"/>
<organism evidence="1 2">
    <name type="scientific">Halothiobacillus diazotrophicus</name>
    <dbReference type="NCBI Taxonomy" id="1860122"/>
    <lineage>
        <taxon>Bacteria</taxon>
        <taxon>Pseudomonadati</taxon>
        <taxon>Pseudomonadota</taxon>
        <taxon>Gammaproteobacteria</taxon>
        <taxon>Chromatiales</taxon>
        <taxon>Halothiobacillaceae</taxon>
        <taxon>Halothiobacillus</taxon>
    </lineage>
</organism>
<evidence type="ECO:0008006" key="3">
    <source>
        <dbReference type="Google" id="ProtNLM"/>
    </source>
</evidence>
<gene>
    <name evidence="1" type="ORF">A9404_09880</name>
</gene>
<keyword evidence="2" id="KW-1185">Reference proteome</keyword>
<name>A0A191ZIG9_9GAMM</name>
<dbReference type="AlphaFoldDB" id="A0A191ZIG9"/>
<dbReference type="OrthoDB" id="272235at2"/>
<dbReference type="EMBL" id="CP016027">
    <property type="protein sequence ID" value="ANJ67647.1"/>
    <property type="molecule type" value="Genomic_DNA"/>
</dbReference>
<sequence length="341" mass="36961">MTPETQRHVWLLTQGAVGLQNQAIGLAEHIGWPYALKKVNLVKPWRWLPGHWVPAAHTRLTEDSDILAPEWPDLVISCGRLGAAAALGVKRASGGRVFSVHIQNPQLPNHLVDLIVPPRHDALSGSNVVPTRGALHHVTPEKMDHALATQLNSHPDLARIKGQRPIIGVLIGGSNATATLTPEKSRQLMSSLVDAAATQEALLWITASRRTGADNIRAMESVLAGTGHWFWDNQGPNPYMAILGSADYLVVTGDSVSMVSEAASTGKPVYTLDFDGYSGRLNQFHEMLRAEGVTRPFTGELADWTYEPVNDTPQVAQIVRTRFDEHLANIVAADGSSVTTS</sequence>
<accession>A0A191ZIG9</accession>
<evidence type="ECO:0000313" key="1">
    <source>
        <dbReference type="EMBL" id="ANJ67647.1"/>
    </source>
</evidence>
<dbReference type="Pfam" id="PF06258">
    <property type="entry name" value="Mito_fiss_Elm1"/>
    <property type="match status" value="1"/>
</dbReference>
<dbReference type="SUPFAM" id="SSF53756">
    <property type="entry name" value="UDP-Glycosyltransferase/glycogen phosphorylase"/>
    <property type="match status" value="1"/>
</dbReference>
<dbReference type="Proteomes" id="UP000078596">
    <property type="component" value="Chromosome"/>
</dbReference>
<dbReference type="PANTHER" id="PTHR33986">
    <property type="entry name" value="OS02G0535700 PROTEIN"/>
    <property type="match status" value="1"/>
</dbReference>
<dbReference type="RefSeq" id="WP_066100925.1">
    <property type="nucleotide sequence ID" value="NZ_CP016027.1"/>
</dbReference>
<protein>
    <recommendedName>
        <fullName evidence="3">Nucleoside-diphosphate sugar epimerase</fullName>
    </recommendedName>
</protein>
<dbReference type="InterPro" id="IPR009367">
    <property type="entry name" value="Elm1-like"/>
</dbReference>
<dbReference type="STRING" id="1860122.A9404_09880"/>
<evidence type="ECO:0000313" key="2">
    <source>
        <dbReference type="Proteomes" id="UP000078596"/>
    </source>
</evidence>